<reference evidence="2 3" key="1">
    <citation type="submission" date="2018-06" db="EMBL/GenBank/DDBJ databases">
        <title>Nitrincola tibetense sp. nov., isolated from Lake XuguoCo on Tibetan Plateau.</title>
        <authorList>
            <person name="Xing P."/>
        </authorList>
    </citation>
    <scope>NUCLEOTIDE SEQUENCE [LARGE SCALE GENOMIC DNA]</scope>
    <source>
        <strain evidence="3">xg18</strain>
    </source>
</reference>
<gene>
    <name evidence="2" type="ORF">DN062_03540</name>
</gene>
<dbReference type="OrthoDB" id="6077966at2"/>
<dbReference type="RefSeq" id="WP_051514299.1">
    <property type="nucleotide sequence ID" value="NZ_QKRX01000002.1"/>
</dbReference>
<evidence type="ECO:0000313" key="3">
    <source>
        <dbReference type="Proteomes" id="UP000250744"/>
    </source>
</evidence>
<keyword evidence="3" id="KW-1185">Reference proteome</keyword>
<dbReference type="Proteomes" id="UP000250744">
    <property type="component" value="Unassembled WGS sequence"/>
</dbReference>
<protein>
    <recommendedName>
        <fullName evidence="1">DUF7352 domain-containing protein</fullName>
    </recommendedName>
</protein>
<accession>A0A364NQL8</accession>
<dbReference type="InterPro" id="IPR055776">
    <property type="entry name" value="DUF7352"/>
</dbReference>
<sequence>MKTIRQVSLDSHKPVNELILKEGYRIVKTEFSLNHSIVAWIEEPLRADLPTEHCFLKVIENGQPVPLVYEYVSSAFSPFESKAAHVFKVPESFVREEPTRLSAVA</sequence>
<evidence type="ECO:0000259" key="1">
    <source>
        <dbReference type="Pfam" id="PF24043"/>
    </source>
</evidence>
<proteinExistence type="predicted"/>
<name>A0A364NQL8_9GAMM</name>
<comment type="caution">
    <text evidence="2">The sequence shown here is derived from an EMBL/GenBank/DDBJ whole genome shotgun (WGS) entry which is preliminary data.</text>
</comment>
<feature type="domain" description="DUF7352" evidence="1">
    <location>
        <begin position="1"/>
        <end position="92"/>
    </location>
</feature>
<dbReference type="Pfam" id="PF24043">
    <property type="entry name" value="DUF7352"/>
    <property type="match status" value="1"/>
</dbReference>
<evidence type="ECO:0000313" key="2">
    <source>
        <dbReference type="EMBL" id="RAU19344.1"/>
    </source>
</evidence>
<organism evidence="2 3">
    <name type="scientific">Nitrincola tibetensis</name>
    <dbReference type="NCBI Taxonomy" id="2219697"/>
    <lineage>
        <taxon>Bacteria</taxon>
        <taxon>Pseudomonadati</taxon>
        <taxon>Pseudomonadota</taxon>
        <taxon>Gammaproteobacteria</taxon>
        <taxon>Oceanospirillales</taxon>
        <taxon>Oceanospirillaceae</taxon>
        <taxon>Nitrincola</taxon>
    </lineage>
</organism>
<dbReference type="AlphaFoldDB" id="A0A364NQL8"/>
<dbReference type="EMBL" id="QKRX01000002">
    <property type="protein sequence ID" value="RAU19344.1"/>
    <property type="molecule type" value="Genomic_DNA"/>
</dbReference>